<evidence type="ECO:0000256" key="2">
    <source>
        <dbReference type="ARBA" id="ARBA00023015"/>
    </source>
</evidence>
<keyword evidence="2" id="KW-0805">Transcription regulation</keyword>
<dbReference type="RefSeq" id="WP_088919451.1">
    <property type="nucleotide sequence ID" value="NZ_CP018632.1"/>
</dbReference>
<dbReference type="AlphaFoldDB" id="A0A2Z2P3N6"/>
<feature type="domain" description="HTH lysR-type" evidence="5">
    <location>
        <begin position="4"/>
        <end position="61"/>
    </location>
</feature>
<keyword evidence="7" id="KW-1185">Reference proteome</keyword>
<dbReference type="PANTHER" id="PTHR30537">
    <property type="entry name" value="HTH-TYPE TRANSCRIPTIONAL REGULATOR"/>
    <property type="match status" value="1"/>
</dbReference>
<dbReference type="InterPro" id="IPR058163">
    <property type="entry name" value="LysR-type_TF_proteobact-type"/>
</dbReference>
<evidence type="ECO:0000256" key="4">
    <source>
        <dbReference type="ARBA" id="ARBA00023163"/>
    </source>
</evidence>
<dbReference type="PROSITE" id="PS50931">
    <property type="entry name" value="HTH_LYSR"/>
    <property type="match status" value="1"/>
</dbReference>
<sequence>MRLPPLNALKSFEASARCGSFVLAAEELGVTAAAVSMQVRKLELFFGKTLFTRGHNHIALTDAGMTIYRDSASALNQLSTLTSKLLGDRDRRPLCVSVLPALAERWLASRVADWDAPLRIRVEDDPVELIRDGVDIRVTYGDHFYPGHHATVLMHESIVPVISTKIALDNLSLKSLPEELFIHVDWGERYMDHLGWNDWFREAGIARDISPARGKRVANTSLAMALAEQGVGVALTQGGFAQDAEYEGRLRIAHSTALPLLRPYCAISRDAPAAQGELLRLIDLLLQKPRRVRSCSFSRSGRRLA</sequence>
<dbReference type="KEGG" id="gai:IMCC3135_21685"/>
<keyword evidence="3" id="KW-0238">DNA-binding</keyword>
<gene>
    <name evidence="6" type="primary">gcvA_9</name>
    <name evidence="6" type="ORF">IMCC3135_21685</name>
</gene>
<dbReference type="InterPro" id="IPR036388">
    <property type="entry name" value="WH-like_DNA-bd_sf"/>
</dbReference>
<evidence type="ECO:0000313" key="7">
    <source>
        <dbReference type="Proteomes" id="UP000250079"/>
    </source>
</evidence>
<evidence type="ECO:0000256" key="3">
    <source>
        <dbReference type="ARBA" id="ARBA00023125"/>
    </source>
</evidence>
<dbReference type="OrthoDB" id="5526340at2"/>
<organism evidence="6 7">
    <name type="scientific">Granulosicoccus antarcticus IMCC3135</name>
    <dbReference type="NCBI Taxonomy" id="1192854"/>
    <lineage>
        <taxon>Bacteria</taxon>
        <taxon>Pseudomonadati</taxon>
        <taxon>Pseudomonadota</taxon>
        <taxon>Gammaproteobacteria</taxon>
        <taxon>Chromatiales</taxon>
        <taxon>Granulosicoccaceae</taxon>
        <taxon>Granulosicoccus</taxon>
    </lineage>
</organism>
<evidence type="ECO:0000259" key="5">
    <source>
        <dbReference type="PROSITE" id="PS50931"/>
    </source>
</evidence>
<dbReference type="Gene3D" id="1.10.10.10">
    <property type="entry name" value="Winged helix-like DNA-binding domain superfamily/Winged helix DNA-binding domain"/>
    <property type="match status" value="1"/>
</dbReference>
<dbReference type="Pfam" id="PF03466">
    <property type="entry name" value="LysR_substrate"/>
    <property type="match status" value="1"/>
</dbReference>
<proteinExistence type="inferred from homology"/>
<dbReference type="InterPro" id="IPR000847">
    <property type="entry name" value="LysR_HTH_N"/>
</dbReference>
<dbReference type="InterPro" id="IPR005119">
    <property type="entry name" value="LysR_subst-bd"/>
</dbReference>
<dbReference type="SUPFAM" id="SSF53850">
    <property type="entry name" value="Periplasmic binding protein-like II"/>
    <property type="match status" value="1"/>
</dbReference>
<dbReference type="Pfam" id="PF00126">
    <property type="entry name" value="HTH_1"/>
    <property type="match status" value="1"/>
</dbReference>
<evidence type="ECO:0000313" key="6">
    <source>
        <dbReference type="EMBL" id="ASJ74414.1"/>
    </source>
</evidence>
<dbReference type="Gene3D" id="3.40.190.10">
    <property type="entry name" value="Periplasmic binding protein-like II"/>
    <property type="match status" value="2"/>
</dbReference>
<dbReference type="SUPFAM" id="SSF46785">
    <property type="entry name" value="Winged helix' DNA-binding domain"/>
    <property type="match status" value="1"/>
</dbReference>
<comment type="similarity">
    <text evidence="1">Belongs to the LysR transcriptional regulatory family.</text>
</comment>
<name>A0A2Z2P3N6_9GAMM</name>
<dbReference type="Proteomes" id="UP000250079">
    <property type="component" value="Chromosome"/>
</dbReference>
<dbReference type="EMBL" id="CP018632">
    <property type="protein sequence ID" value="ASJ74414.1"/>
    <property type="molecule type" value="Genomic_DNA"/>
</dbReference>
<accession>A0A2Z2P3N6</accession>
<protein>
    <submittedName>
        <fullName evidence="6">Glycine cleavage system transcriptional activator</fullName>
    </submittedName>
</protein>
<reference evidence="6 7" key="1">
    <citation type="submission" date="2016-12" db="EMBL/GenBank/DDBJ databases">
        <authorList>
            <person name="Song W.-J."/>
            <person name="Kurnit D.M."/>
        </authorList>
    </citation>
    <scope>NUCLEOTIDE SEQUENCE [LARGE SCALE GENOMIC DNA]</scope>
    <source>
        <strain evidence="6 7">IMCC3135</strain>
    </source>
</reference>
<keyword evidence="4" id="KW-0804">Transcription</keyword>
<evidence type="ECO:0000256" key="1">
    <source>
        <dbReference type="ARBA" id="ARBA00009437"/>
    </source>
</evidence>
<dbReference type="GO" id="GO:0006351">
    <property type="term" value="P:DNA-templated transcription"/>
    <property type="evidence" value="ECO:0007669"/>
    <property type="project" value="TreeGrafter"/>
</dbReference>
<dbReference type="PANTHER" id="PTHR30537:SF26">
    <property type="entry name" value="GLYCINE CLEAVAGE SYSTEM TRANSCRIPTIONAL ACTIVATOR"/>
    <property type="match status" value="1"/>
</dbReference>
<dbReference type="InterPro" id="IPR036390">
    <property type="entry name" value="WH_DNA-bd_sf"/>
</dbReference>
<dbReference type="GO" id="GO:0003700">
    <property type="term" value="F:DNA-binding transcription factor activity"/>
    <property type="evidence" value="ECO:0007669"/>
    <property type="project" value="InterPro"/>
</dbReference>
<dbReference type="GO" id="GO:0043565">
    <property type="term" value="F:sequence-specific DNA binding"/>
    <property type="evidence" value="ECO:0007669"/>
    <property type="project" value="TreeGrafter"/>
</dbReference>